<dbReference type="KEGG" id="ssan:NX02_00385"/>
<sequence>MIAADRVAALLLAGGLSRRYGADDKLVADHAGRPLAVHARDSLAGFACRFAVVRAGAGALGALLAAGGLRLIENAAPEEGMAGSIRLGVAAAAALDVEALLICLADMPRIDGALLARMCADYDPDIGLLVCAAGGRRMPPALIGRRHFADLGKLTGDVGARDLLAGAPVLAIGAAIALDVDRPVDGAGAP</sequence>
<name>W0A851_9SPHN</name>
<keyword evidence="1" id="KW-0460">Magnesium</keyword>
<evidence type="ECO:0000313" key="3">
    <source>
        <dbReference type="EMBL" id="AHE51845.1"/>
    </source>
</evidence>
<dbReference type="OrthoDB" id="9779263at2"/>
<evidence type="ECO:0000259" key="2">
    <source>
        <dbReference type="Pfam" id="PF12804"/>
    </source>
</evidence>
<evidence type="ECO:0000256" key="1">
    <source>
        <dbReference type="ARBA" id="ARBA00022842"/>
    </source>
</evidence>
<dbReference type="InterPro" id="IPR029044">
    <property type="entry name" value="Nucleotide-diphossugar_trans"/>
</dbReference>
<keyword evidence="4" id="KW-1185">Reference proteome</keyword>
<proteinExistence type="predicted"/>
<gene>
    <name evidence="3" type="ORF">NX02_00385</name>
</gene>
<protein>
    <recommendedName>
        <fullName evidence="2">MobA-like NTP transferase domain-containing protein</fullName>
    </recommendedName>
</protein>
<dbReference type="PATRIC" id="fig|1123269.5.peg.74"/>
<dbReference type="RefSeq" id="WP_025290232.1">
    <property type="nucleotide sequence ID" value="NZ_CP006644.1"/>
</dbReference>
<dbReference type="GO" id="GO:0016779">
    <property type="term" value="F:nucleotidyltransferase activity"/>
    <property type="evidence" value="ECO:0007669"/>
    <property type="project" value="UniProtKB-ARBA"/>
</dbReference>
<dbReference type="SUPFAM" id="SSF53448">
    <property type="entry name" value="Nucleotide-diphospho-sugar transferases"/>
    <property type="match status" value="1"/>
</dbReference>
<dbReference type="Proteomes" id="UP000018851">
    <property type="component" value="Chromosome"/>
</dbReference>
<organism evidence="3 4">
    <name type="scientific">Sphingomonas sanxanigenens DSM 19645 = NX02</name>
    <dbReference type="NCBI Taxonomy" id="1123269"/>
    <lineage>
        <taxon>Bacteria</taxon>
        <taxon>Pseudomonadati</taxon>
        <taxon>Pseudomonadota</taxon>
        <taxon>Alphaproteobacteria</taxon>
        <taxon>Sphingomonadales</taxon>
        <taxon>Sphingomonadaceae</taxon>
        <taxon>Sphingomonas</taxon>
    </lineage>
</organism>
<dbReference type="InterPro" id="IPR025877">
    <property type="entry name" value="MobA-like_NTP_Trfase"/>
</dbReference>
<dbReference type="EMBL" id="CP006644">
    <property type="protein sequence ID" value="AHE51845.1"/>
    <property type="molecule type" value="Genomic_DNA"/>
</dbReference>
<dbReference type="Gene3D" id="3.90.550.10">
    <property type="entry name" value="Spore Coat Polysaccharide Biosynthesis Protein SpsA, Chain A"/>
    <property type="match status" value="1"/>
</dbReference>
<dbReference type="HOGENOM" id="CLU_061980_4_0_5"/>
<reference evidence="3 4" key="1">
    <citation type="submission" date="2013-07" db="EMBL/GenBank/DDBJ databases">
        <title>Completed genome of Sphingomonas sanxanigenens NX02.</title>
        <authorList>
            <person name="Ma T."/>
            <person name="Huang H."/>
            <person name="Wu M."/>
            <person name="Li X."/>
            <person name="Li G."/>
        </authorList>
    </citation>
    <scope>NUCLEOTIDE SEQUENCE [LARGE SCALE GENOMIC DNA]</scope>
    <source>
        <strain evidence="3 4">NX02</strain>
    </source>
</reference>
<feature type="domain" description="MobA-like NTP transferase" evidence="2">
    <location>
        <begin position="9"/>
        <end position="165"/>
    </location>
</feature>
<dbReference type="eggNOG" id="COG2068">
    <property type="taxonomic scope" value="Bacteria"/>
</dbReference>
<evidence type="ECO:0000313" key="4">
    <source>
        <dbReference type="Proteomes" id="UP000018851"/>
    </source>
</evidence>
<dbReference type="Pfam" id="PF12804">
    <property type="entry name" value="NTP_transf_3"/>
    <property type="match status" value="1"/>
</dbReference>
<dbReference type="STRING" id="1123269.NX02_00385"/>
<accession>W0A851</accession>
<dbReference type="PANTHER" id="PTHR43777">
    <property type="entry name" value="MOLYBDENUM COFACTOR CYTIDYLYLTRANSFERASE"/>
    <property type="match status" value="1"/>
</dbReference>
<dbReference type="PANTHER" id="PTHR43777:SF1">
    <property type="entry name" value="MOLYBDENUM COFACTOR CYTIDYLYLTRANSFERASE"/>
    <property type="match status" value="1"/>
</dbReference>
<dbReference type="AlphaFoldDB" id="W0A851"/>